<keyword evidence="1" id="KW-1133">Transmembrane helix</keyword>
<evidence type="ECO:0000313" key="3">
    <source>
        <dbReference type="Proteomes" id="UP000002601"/>
    </source>
</evidence>
<dbReference type="Proteomes" id="UP000002601">
    <property type="component" value="Chromosome"/>
</dbReference>
<protein>
    <submittedName>
        <fullName evidence="2">Uncharacterized protein</fullName>
    </submittedName>
</protein>
<gene>
    <name evidence="2" type="ordered locus">Desal_3323</name>
</gene>
<evidence type="ECO:0000313" key="2">
    <source>
        <dbReference type="EMBL" id="ACS81373.1"/>
    </source>
</evidence>
<dbReference type="HOGENOM" id="CLU_064255_0_0_7"/>
<feature type="transmembrane region" description="Helical" evidence="1">
    <location>
        <begin position="174"/>
        <end position="192"/>
    </location>
</feature>
<dbReference type="KEGG" id="dsa:Desal_3323"/>
<dbReference type="AlphaFoldDB" id="C6BRZ0"/>
<organism evidence="2 3">
    <name type="scientific">Maridesulfovibrio salexigens (strain ATCC 14822 / DSM 2638 / NCIMB 8403 / VKM B-1763)</name>
    <name type="common">Desulfovibrio salexigens</name>
    <dbReference type="NCBI Taxonomy" id="526222"/>
    <lineage>
        <taxon>Bacteria</taxon>
        <taxon>Pseudomonadati</taxon>
        <taxon>Thermodesulfobacteriota</taxon>
        <taxon>Desulfovibrionia</taxon>
        <taxon>Desulfovibrionales</taxon>
        <taxon>Desulfovibrionaceae</taxon>
        <taxon>Maridesulfovibrio</taxon>
    </lineage>
</organism>
<keyword evidence="1" id="KW-0472">Membrane</keyword>
<keyword evidence="3" id="KW-1185">Reference proteome</keyword>
<feature type="transmembrane region" description="Helical" evidence="1">
    <location>
        <begin position="232"/>
        <end position="251"/>
    </location>
</feature>
<reference evidence="2 3" key="1">
    <citation type="submission" date="2009-06" db="EMBL/GenBank/DDBJ databases">
        <title>Complete sequence of Desulfovibrio salexigens DSM 2638.</title>
        <authorList>
            <consortium name="US DOE Joint Genome Institute"/>
            <person name="Lucas S."/>
            <person name="Copeland A."/>
            <person name="Lapidus A."/>
            <person name="Glavina del Rio T."/>
            <person name="Tice H."/>
            <person name="Bruce D."/>
            <person name="Goodwin L."/>
            <person name="Pitluck S."/>
            <person name="Munk A.C."/>
            <person name="Brettin T."/>
            <person name="Detter J.C."/>
            <person name="Han C."/>
            <person name="Tapia R."/>
            <person name="Larimer F."/>
            <person name="Land M."/>
            <person name="Hauser L."/>
            <person name="Kyrpides N."/>
            <person name="Anderson I."/>
            <person name="Wall J.D."/>
            <person name="Arkin A.P."/>
            <person name="Dehal P."/>
            <person name="Chivian D."/>
            <person name="Giles B."/>
            <person name="Hazen T.C."/>
        </authorList>
    </citation>
    <scope>NUCLEOTIDE SEQUENCE [LARGE SCALE GENOMIC DNA]</scope>
    <source>
        <strain evidence="3">ATCC 14822 / DSM 2638 / NCIMB 8403 / VKM B-1763</strain>
    </source>
</reference>
<feature type="transmembrane region" description="Helical" evidence="1">
    <location>
        <begin position="130"/>
        <end position="153"/>
    </location>
</feature>
<dbReference type="OrthoDB" id="820796at2"/>
<dbReference type="EMBL" id="CP001649">
    <property type="protein sequence ID" value="ACS81373.1"/>
    <property type="molecule type" value="Genomic_DNA"/>
</dbReference>
<proteinExistence type="predicted"/>
<accession>C6BRZ0</accession>
<dbReference type="eggNOG" id="ENOG502ZBRA">
    <property type="taxonomic scope" value="Bacteria"/>
</dbReference>
<sequence>MKYSIYELATYAFDPLHAFWKNERTEKAVAGILIGCFLAALLGIELGRQGLLPAAIAAKTPTSHYAAVGIAFTLVLVLEVISFIFVLPCSFSKSVGKQLEILCLILMRNSFKELVNFPEPITFTGNMTPIYQILSDGAGAFVVFVLLGIYYRVQKSGPSLKPASKFSYVASKKLVALLLLGLFMGLGIYVFYCSAKGLHHFDFFSTFYTILIFSDILLVLISQRFLPAFQAVFRNSGFALVTLLIRLALAAPPFYNAALGVASAGFAVLLTLAYNSFYLNKKKES</sequence>
<evidence type="ECO:0000256" key="1">
    <source>
        <dbReference type="SAM" id="Phobius"/>
    </source>
</evidence>
<dbReference type="RefSeq" id="WP_015853189.1">
    <property type="nucleotide sequence ID" value="NC_012881.1"/>
</dbReference>
<feature type="transmembrane region" description="Helical" evidence="1">
    <location>
        <begin position="257"/>
        <end position="279"/>
    </location>
</feature>
<name>C6BRZ0_MARSD</name>
<keyword evidence="1" id="KW-0812">Transmembrane</keyword>
<dbReference type="STRING" id="526222.Desal_3323"/>
<feature type="transmembrane region" description="Helical" evidence="1">
    <location>
        <begin position="198"/>
        <end position="220"/>
    </location>
</feature>
<feature type="transmembrane region" description="Helical" evidence="1">
    <location>
        <begin position="65"/>
        <end position="87"/>
    </location>
</feature>
<feature type="transmembrane region" description="Helical" evidence="1">
    <location>
        <begin position="28"/>
        <end position="44"/>
    </location>
</feature>